<feature type="domain" description="NAD-dependent epimerase/dehydratase" evidence="1">
    <location>
        <begin position="2"/>
        <end position="233"/>
    </location>
</feature>
<dbReference type="AlphaFoldDB" id="A0A1I6ZZH1"/>
<dbReference type="PANTHER" id="PTHR48079:SF6">
    <property type="entry name" value="NAD(P)-BINDING DOMAIN-CONTAINING PROTEIN-RELATED"/>
    <property type="match status" value="1"/>
</dbReference>
<dbReference type="Gene3D" id="3.40.50.720">
    <property type="entry name" value="NAD(P)-binding Rossmann-like Domain"/>
    <property type="match status" value="1"/>
</dbReference>
<dbReference type="RefSeq" id="WP_090248417.1">
    <property type="nucleotide sequence ID" value="NZ_FPAS01000002.1"/>
</dbReference>
<evidence type="ECO:0000313" key="3">
    <source>
        <dbReference type="Proteomes" id="UP000236454"/>
    </source>
</evidence>
<dbReference type="STRING" id="477690.SAMN05216474_1757"/>
<dbReference type="Pfam" id="PF01370">
    <property type="entry name" value="Epimerase"/>
    <property type="match status" value="1"/>
</dbReference>
<dbReference type="OrthoDB" id="596910at2"/>
<evidence type="ECO:0000313" key="2">
    <source>
        <dbReference type="EMBL" id="SFT68059.1"/>
    </source>
</evidence>
<accession>A0A1I6ZZH1</accession>
<evidence type="ECO:0000259" key="1">
    <source>
        <dbReference type="Pfam" id="PF01370"/>
    </source>
</evidence>
<keyword evidence="3" id="KW-1185">Reference proteome</keyword>
<proteinExistence type="predicted"/>
<dbReference type="InterPro" id="IPR036291">
    <property type="entry name" value="NAD(P)-bd_dom_sf"/>
</dbReference>
<dbReference type="Proteomes" id="UP000236454">
    <property type="component" value="Unassembled WGS sequence"/>
</dbReference>
<name>A0A1I6ZZH1_9FLAO</name>
<gene>
    <name evidence="2" type="ORF">SAMN05216474_1757</name>
</gene>
<protein>
    <submittedName>
        <fullName evidence="2">Nucleoside-diphosphate-sugar epimerase</fullName>
    </submittedName>
</protein>
<dbReference type="InterPro" id="IPR051783">
    <property type="entry name" value="NAD(P)-dependent_oxidoreduct"/>
</dbReference>
<dbReference type="GO" id="GO:0005737">
    <property type="term" value="C:cytoplasm"/>
    <property type="evidence" value="ECO:0007669"/>
    <property type="project" value="TreeGrafter"/>
</dbReference>
<dbReference type="SUPFAM" id="SSF51735">
    <property type="entry name" value="NAD(P)-binding Rossmann-fold domains"/>
    <property type="match status" value="1"/>
</dbReference>
<sequence>MILVTGASGLIGSHLLYKLSTSTNTSIRALYRDASKISRVKALFNFYNPQEGDALFEKISWVECNVLDLPELEEQIQDVDYIYHCAAKVSYQKKDFRSMVEINRGGTANLVNMALKHGIKKMCHVSSTAAVGKPVKESTIPIDETSKWNPDIPVSGYSMTKHLSEKEVWRGIEEGLNAVIVNPSVVYGPGDWNESSLTILKTLQKGMKFYPPGSNAFVDARDVANIMVQLMESNITAERYLCVGANTSFKEMMKTAAKHLGTKAPSIALPRTLANIAWRAAKLLSFFTFTPPVLTKDSIANTYATAVFSNEKIKQAIDYKFYTLDEMLENAVKGKL</sequence>
<dbReference type="InterPro" id="IPR001509">
    <property type="entry name" value="Epimerase_deHydtase"/>
</dbReference>
<dbReference type="EMBL" id="FPAS01000002">
    <property type="protein sequence ID" value="SFT68059.1"/>
    <property type="molecule type" value="Genomic_DNA"/>
</dbReference>
<dbReference type="PANTHER" id="PTHR48079">
    <property type="entry name" value="PROTEIN YEEZ"/>
    <property type="match status" value="1"/>
</dbReference>
<reference evidence="2 3" key="1">
    <citation type="submission" date="2016-10" db="EMBL/GenBank/DDBJ databases">
        <authorList>
            <person name="de Groot N.N."/>
        </authorList>
    </citation>
    <scope>NUCLEOTIDE SEQUENCE [LARGE SCALE GENOMIC DNA]</scope>
    <source>
        <strain evidence="2 3">CGMCC 1.7005</strain>
    </source>
</reference>
<organism evidence="2 3">
    <name type="scientific">Lishizhenia tianjinensis</name>
    <dbReference type="NCBI Taxonomy" id="477690"/>
    <lineage>
        <taxon>Bacteria</taxon>
        <taxon>Pseudomonadati</taxon>
        <taxon>Bacteroidota</taxon>
        <taxon>Flavobacteriia</taxon>
        <taxon>Flavobacteriales</taxon>
        <taxon>Crocinitomicaceae</taxon>
        <taxon>Lishizhenia</taxon>
    </lineage>
</organism>
<dbReference type="GO" id="GO:0004029">
    <property type="term" value="F:aldehyde dehydrogenase (NAD+) activity"/>
    <property type="evidence" value="ECO:0007669"/>
    <property type="project" value="TreeGrafter"/>
</dbReference>